<evidence type="ECO:0000256" key="1">
    <source>
        <dbReference type="SAM" id="Phobius"/>
    </source>
</evidence>
<feature type="transmembrane region" description="Helical" evidence="1">
    <location>
        <begin position="6"/>
        <end position="27"/>
    </location>
</feature>
<evidence type="ECO:0000313" key="3">
    <source>
        <dbReference type="EMBL" id="CAD6233615.1"/>
    </source>
</evidence>
<dbReference type="PANTHER" id="PTHR21234">
    <property type="entry name" value="PURINE NUCLEOSIDE PHOSPHORYLASE"/>
    <property type="match status" value="1"/>
</dbReference>
<dbReference type="InterPro" id="IPR035994">
    <property type="entry name" value="Nucleoside_phosphorylase_sf"/>
</dbReference>
<gene>
    <name evidence="3" type="ORF">NCGR_LOCUS22934</name>
</gene>
<keyword evidence="1" id="KW-0472">Membrane</keyword>
<dbReference type="InterPro" id="IPR000845">
    <property type="entry name" value="Nucleoside_phosphorylase_d"/>
</dbReference>
<organism evidence="3 4">
    <name type="scientific">Miscanthus lutarioriparius</name>
    <dbReference type="NCBI Taxonomy" id="422564"/>
    <lineage>
        <taxon>Eukaryota</taxon>
        <taxon>Viridiplantae</taxon>
        <taxon>Streptophyta</taxon>
        <taxon>Embryophyta</taxon>
        <taxon>Tracheophyta</taxon>
        <taxon>Spermatophyta</taxon>
        <taxon>Magnoliopsida</taxon>
        <taxon>Liliopsida</taxon>
        <taxon>Poales</taxon>
        <taxon>Poaceae</taxon>
        <taxon>PACMAD clade</taxon>
        <taxon>Panicoideae</taxon>
        <taxon>Andropogonodae</taxon>
        <taxon>Andropogoneae</taxon>
        <taxon>Saccharinae</taxon>
        <taxon>Miscanthus</taxon>
    </lineage>
</organism>
<dbReference type="Gene3D" id="3.40.50.1580">
    <property type="entry name" value="Nucleoside phosphorylase domain"/>
    <property type="match status" value="1"/>
</dbReference>
<dbReference type="PANTHER" id="PTHR21234:SF41">
    <property type="entry name" value="NUCLEOSIDE PHOSPHORYLASE DOMAIN-CONTAINING PROTEIN"/>
    <property type="match status" value="1"/>
</dbReference>
<feature type="domain" description="Nucleoside phosphorylase" evidence="2">
    <location>
        <begin position="45"/>
        <end position="144"/>
    </location>
</feature>
<dbReference type="GO" id="GO:0009116">
    <property type="term" value="P:nucleoside metabolic process"/>
    <property type="evidence" value="ECO:0007669"/>
    <property type="project" value="InterPro"/>
</dbReference>
<feature type="domain" description="Nucleoside phosphorylase" evidence="2">
    <location>
        <begin position="207"/>
        <end position="290"/>
    </location>
</feature>
<comment type="caution">
    <text evidence="3">The sequence shown here is derived from an EMBL/GenBank/DDBJ whole genome shotgun (WGS) entry which is preliminary data.</text>
</comment>
<dbReference type="CDD" id="cd09008">
    <property type="entry name" value="MTAN"/>
    <property type="match status" value="1"/>
</dbReference>
<dbReference type="AlphaFoldDB" id="A0A811P520"/>
<keyword evidence="1" id="KW-1133">Transmembrane helix</keyword>
<reference evidence="3" key="1">
    <citation type="submission" date="2020-10" db="EMBL/GenBank/DDBJ databases">
        <authorList>
            <person name="Han B."/>
            <person name="Lu T."/>
            <person name="Zhao Q."/>
            <person name="Huang X."/>
            <person name="Zhao Y."/>
        </authorList>
    </citation>
    <scope>NUCLEOTIDE SEQUENCE</scope>
</reference>
<keyword evidence="1" id="KW-0812">Transmembrane</keyword>
<keyword evidence="4" id="KW-1185">Reference proteome</keyword>
<dbReference type="Proteomes" id="UP000604825">
    <property type="component" value="Unassembled WGS sequence"/>
</dbReference>
<name>A0A811P520_9POAL</name>
<sequence>MAGGGVQQVVAVLAVVALMAAAAEGFISKKTWSAIRRADRDGPFVGLVVPNAYEMEPVLNSPDFKPSNNIPILDVQGRRFRFGTIGGQNVVMVMTGLSMLNAGLTTQLLLSLFRVKGIVHWGIAGNANEDLQIGDVTIPESWAHLSLWNWQRHGDGPENELPLEGAGDYTREYGFLNFSDYTVGQANPELSANTLNSVWYQPEEIFPISGTPEERQHAFWVPFIRAHFGCTPVEMESAAVALVAHQYGVPFITIRSLSDLAGGGSSLSNEAATFLDIAAKNAVDVMLKFVPLLGRGGEQEQADGLTEDM</sequence>
<dbReference type="GO" id="GO:0003824">
    <property type="term" value="F:catalytic activity"/>
    <property type="evidence" value="ECO:0007669"/>
    <property type="project" value="InterPro"/>
</dbReference>
<evidence type="ECO:0000259" key="2">
    <source>
        <dbReference type="Pfam" id="PF01048"/>
    </source>
</evidence>
<dbReference type="EMBL" id="CAJGYO010000005">
    <property type="protein sequence ID" value="CAD6233615.1"/>
    <property type="molecule type" value="Genomic_DNA"/>
</dbReference>
<accession>A0A811P520</accession>
<proteinExistence type="predicted"/>
<dbReference type="Pfam" id="PF01048">
    <property type="entry name" value="PNP_UDP_1"/>
    <property type="match status" value="2"/>
</dbReference>
<dbReference type="SUPFAM" id="SSF53167">
    <property type="entry name" value="Purine and uridine phosphorylases"/>
    <property type="match status" value="1"/>
</dbReference>
<dbReference type="OrthoDB" id="1891335at2759"/>
<protein>
    <recommendedName>
        <fullName evidence="2">Nucleoside phosphorylase domain-containing protein</fullName>
    </recommendedName>
</protein>
<evidence type="ECO:0000313" key="4">
    <source>
        <dbReference type="Proteomes" id="UP000604825"/>
    </source>
</evidence>